<evidence type="ECO:0000259" key="6">
    <source>
        <dbReference type="Pfam" id="PF01494"/>
    </source>
</evidence>
<dbReference type="EMBL" id="CAJVPG010000438">
    <property type="protein sequence ID" value="CAG8419290.1"/>
    <property type="molecule type" value="Genomic_DNA"/>
</dbReference>
<dbReference type="Proteomes" id="UP001152649">
    <property type="component" value="Unassembled WGS sequence"/>
</dbReference>
<keyword evidence="8" id="KW-1185">Reference proteome</keyword>
<feature type="domain" description="FAD-binding" evidence="6">
    <location>
        <begin position="171"/>
        <end position="373"/>
    </location>
</feature>
<evidence type="ECO:0000256" key="3">
    <source>
        <dbReference type="ARBA" id="ARBA00022827"/>
    </source>
</evidence>
<gene>
    <name evidence="7" type="ORF">PSALAMII_LOCUS9671</name>
</gene>
<comment type="caution">
    <text evidence="7">The sequence shown here is derived from an EMBL/GenBank/DDBJ whole genome shotgun (WGS) entry which is preliminary data.</text>
</comment>
<sequence length="469" mass="51410">MKIAIIGGGIAGCAAYLELQKHLPMSGASNPHEIVIYEPYDMGLDITADQRPEGSTHSSTLLVGGGLGVAPNGLRVLKRLDEELLKDVSRVGYVTNTSNMKTKNSWPLLSMSSSCSDNDTENPRTLHTVATSRHAFWRALCARVPPKHIVKKRICKIQTDPCGRNTIYFADGTHSVDADLVIGADGVKSTTKRALFPEAGADPYPPHYEGLVGVGGFISSAGIKELVEPGSMNFIFGGNGFFGYFFSESAESAPKSDSPYDISDPGGSLAWWSTYEIEKCPSRETLDMEDVTRQLRERHANWREPVVQRIIQSLHIENVYPTWTSPSLPTWGRDGVVLIGDAAHALPPSSGQGSSQALEDAEALALFLAHYLRNGFGDESEDVALSCKRVINAAAKSYMTIRQPRVKGILDFAQKTQNGKREMGVFKEYSMYGFMKIMGLFPNLMTGQIRKIMEYDIADQVSQFLGSEQ</sequence>
<dbReference type="OrthoDB" id="16820at2759"/>
<dbReference type="GO" id="GO:0004497">
    <property type="term" value="F:monooxygenase activity"/>
    <property type="evidence" value="ECO:0007669"/>
    <property type="project" value="UniProtKB-KW"/>
</dbReference>
<accession>A0A9W4JU17</accession>
<keyword evidence="4" id="KW-0560">Oxidoreductase</keyword>
<keyword evidence="3" id="KW-0274">FAD</keyword>
<evidence type="ECO:0000256" key="5">
    <source>
        <dbReference type="ARBA" id="ARBA00023033"/>
    </source>
</evidence>
<name>A0A9W4JU17_9EURO</name>
<proteinExistence type="inferred from homology"/>
<dbReference type="Pfam" id="PF01494">
    <property type="entry name" value="FAD_binding_3"/>
    <property type="match status" value="1"/>
</dbReference>
<dbReference type="AlphaFoldDB" id="A0A9W4JU17"/>
<dbReference type="PANTHER" id="PTHR13789">
    <property type="entry name" value="MONOOXYGENASE"/>
    <property type="match status" value="1"/>
</dbReference>
<dbReference type="SUPFAM" id="SSF51905">
    <property type="entry name" value="FAD/NAD(P)-binding domain"/>
    <property type="match status" value="1"/>
</dbReference>
<comment type="similarity">
    <text evidence="1">Belongs to the paxM FAD-dependent monooxygenase family.</text>
</comment>
<dbReference type="PANTHER" id="PTHR13789:SF309">
    <property type="entry name" value="PUTATIVE (AFU_ORTHOLOGUE AFUA_6G14510)-RELATED"/>
    <property type="match status" value="1"/>
</dbReference>
<protein>
    <recommendedName>
        <fullName evidence="6">FAD-binding domain-containing protein</fullName>
    </recommendedName>
</protein>
<evidence type="ECO:0000313" key="7">
    <source>
        <dbReference type="EMBL" id="CAG8419290.1"/>
    </source>
</evidence>
<organism evidence="7 8">
    <name type="scientific">Penicillium salamii</name>
    <dbReference type="NCBI Taxonomy" id="1612424"/>
    <lineage>
        <taxon>Eukaryota</taxon>
        <taxon>Fungi</taxon>
        <taxon>Dikarya</taxon>
        <taxon>Ascomycota</taxon>
        <taxon>Pezizomycotina</taxon>
        <taxon>Eurotiomycetes</taxon>
        <taxon>Eurotiomycetidae</taxon>
        <taxon>Eurotiales</taxon>
        <taxon>Aspergillaceae</taxon>
        <taxon>Penicillium</taxon>
    </lineage>
</organism>
<dbReference type="Gene3D" id="3.50.50.60">
    <property type="entry name" value="FAD/NAD(P)-binding domain"/>
    <property type="match status" value="1"/>
</dbReference>
<dbReference type="InterPro" id="IPR050493">
    <property type="entry name" value="FAD-dep_Monooxygenase_BioMet"/>
</dbReference>
<evidence type="ECO:0000313" key="8">
    <source>
        <dbReference type="Proteomes" id="UP001152649"/>
    </source>
</evidence>
<dbReference type="InterPro" id="IPR002938">
    <property type="entry name" value="FAD-bd"/>
</dbReference>
<evidence type="ECO:0000256" key="2">
    <source>
        <dbReference type="ARBA" id="ARBA00022630"/>
    </source>
</evidence>
<evidence type="ECO:0000256" key="1">
    <source>
        <dbReference type="ARBA" id="ARBA00007992"/>
    </source>
</evidence>
<keyword evidence="5" id="KW-0503">Monooxygenase</keyword>
<dbReference type="GO" id="GO:0071949">
    <property type="term" value="F:FAD binding"/>
    <property type="evidence" value="ECO:0007669"/>
    <property type="project" value="InterPro"/>
</dbReference>
<reference evidence="7" key="1">
    <citation type="submission" date="2021-07" db="EMBL/GenBank/DDBJ databases">
        <authorList>
            <person name="Branca A.L. A."/>
        </authorList>
    </citation>
    <scope>NUCLEOTIDE SEQUENCE</scope>
</reference>
<dbReference type="InterPro" id="IPR036188">
    <property type="entry name" value="FAD/NAD-bd_sf"/>
</dbReference>
<keyword evidence="2" id="KW-0285">Flavoprotein</keyword>
<evidence type="ECO:0000256" key="4">
    <source>
        <dbReference type="ARBA" id="ARBA00023002"/>
    </source>
</evidence>
<dbReference type="PRINTS" id="PR00420">
    <property type="entry name" value="RNGMNOXGNASE"/>
</dbReference>